<dbReference type="PROSITE" id="PS50850">
    <property type="entry name" value="MFS"/>
    <property type="match status" value="1"/>
</dbReference>
<accession>A0A1X0DH49</accession>
<dbReference type="Gene3D" id="1.20.1720.10">
    <property type="entry name" value="Multidrug resistance protein D"/>
    <property type="match status" value="1"/>
</dbReference>
<dbReference type="GO" id="GO:0005886">
    <property type="term" value="C:plasma membrane"/>
    <property type="evidence" value="ECO:0007669"/>
    <property type="project" value="UniProtKB-SubCell"/>
</dbReference>
<dbReference type="RefSeq" id="WP_083030258.1">
    <property type="nucleotide sequence ID" value="NZ_AP022618.1"/>
</dbReference>
<gene>
    <name evidence="8" type="ORF">BST26_08085</name>
</gene>
<dbReference type="CDD" id="cd17321">
    <property type="entry name" value="MFS_MMR_MDR_like"/>
    <property type="match status" value="1"/>
</dbReference>
<dbReference type="InterPro" id="IPR036259">
    <property type="entry name" value="MFS_trans_sf"/>
</dbReference>
<dbReference type="STRING" id="444597.BST26_08085"/>
<dbReference type="PANTHER" id="PTHR42718:SF9">
    <property type="entry name" value="MAJOR FACILITATOR SUPERFAMILY MULTIDRUG TRANSPORTER MFSC"/>
    <property type="match status" value="1"/>
</dbReference>
<evidence type="ECO:0000256" key="3">
    <source>
        <dbReference type="ARBA" id="ARBA00022448"/>
    </source>
</evidence>
<dbReference type="Pfam" id="PF07690">
    <property type="entry name" value="MFS_1"/>
    <property type="match status" value="1"/>
</dbReference>
<comment type="caution">
    <text evidence="8">The sequence shown here is derived from an EMBL/GenBank/DDBJ whole genome shotgun (WGS) entry which is preliminary data.</text>
</comment>
<keyword evidence="5" id="KW-0812">Transmembrane</keyword>
<keyword evidence="6" id="KW-1133">Transmembrane helix</keyword>
<dbReference type="InterPro" id="IPR020846">
    <property type="entry name" value="MFS_dom"/>
</dbReference>
<evidence type="ECO:0000256" key="6">
    <source>
        <dbReference type="ARBA" id="ARBA00022989"/>
    </source>
</evidence>
<dbReference type="EMBL" id="MVHS01000013">
    <property type="protein sequence ID" value="ORA71522.1"/>
    <property type="molecule type" value="Genomic_DNA"/>
</dbReference>
<keyword evidence="3" id="KW-0813">Transport</keyword>
<keyword evidence="4" id="KW-1003">Cell membrane</keyword>
<dbReference type="InterPro" id="IPR011701">
    <property type="entry name" value="MFS"/>
</dbReference>
<sequence length="544" mass="56467">MAASVGARRWIGLIAVALGVALIVVDTTIVNVITPSVIDDLGIDSTQAQWIQEGYTIIFAALLLLTGRLSDLWGAKKLFLSGVIFFGITSVLAGLARNGDVLIAARFLQGIGAAAVLPTSLALLNHMFTGKARGQAFAVWGSTIGAATALGPVLGGWLSEYSTWRWAFGLNVPLVIVILVIGALFLTESVKSTGGVDLFGAILSILGLGLAAFGLVEGRTYGWLTSREALEFFGAKWDSGLSPAFVALVLAVLLLAVFVWRQVLISRGHHKHAPLMDTKLFSISSFRNGNFATIIIGLGEFGIIAVLPLWLQFTLDYTALEAGATLVAIAVGSFVASGFSFPLTATGKVTALDLVRAGLVLEVVGLTALGLVALRTDANWWFIAIALFLYGIGVGLATAQVTNVVLAEIPENKGGQGSGIQSTFRQLGSALGIAVLTTVFFSTLADKLHDLLLDKGYSAADAVDFSEGVTKSAGHAIASLAENPATVAVAEAGRDAMTHALAFGSFLAAGFLVVGVIATVSIPNRREAGEGTTDARAPIAGQGS</sequence>
<dbReference type="Gene3D" id="1.20.1250.20">
    <property type="entry name" value="MFS general substrate transporter like domains"/>
    <property type="match status" value="1"/>
</dbReference>
<evidence type="ECO:0000256" key="7">
    <source>
        <dbReference type="ARBA" id="ARBA00023136"/>
    </source>
</evidence>
<comment type="similarity">
    <text evidence="2">Belongs to the major facilitator superfamily. EmrB family.</text>
</comment>
<evidence type="ECO:0000256" key="1">
    <source>
        <dbReference type="ARBA" id="ARBA00004651"/>
    </source>
</evidence>
<dbReference type="AlphaFoldDB" id="A0A1X0DH49"/>
<evidence type="ECO:0000256" key="5">
    <source>
        <dbReference type="ARBA" id="ARBA00022692"/>
    </source>
</evidence>
<name>A0A1X0DH49_9MYCO</name>
<proteinExistence type="inferred from homology"/>
<organism evidence="8 9">
    <name type="scientific">Mycolicibacterium insubricum</name>
    <dbReference type="NCBI Taxonomy" id="444597"/>
    <lineage>
        <taxon>Bacteria</taxon>
        <taxon>Bacillati</taxon>
        <taxon>Actinomycetota</taxon>
        <taxon>Actinomycetes</taxon>
        <taxon>Mycobacteriales</taxon>
        <taxon>Mycobacteriaceae</taxon>
        <taxon>Mycolicibacterium</taxon>
    </lineage>
</organism>
<evidence type="ECO:0000313" key="8">
    <source>
        <dbReference type="EMBL" id="ORA71522.1"/>
    </source>
</evidence>
<evidence type="ECO:0000313" key="9">
    <source>
        <dbReference type="Proteomes" id="UP000192801"/>
    </source>
</evidence>
<dbReference type="InterPro" id="IPR004638">
    <property type="entry name" value="EmrB-like"/>
</dbReference>
<reference evidence="8 9" key="1">
    <citation type="submission" date="2016-12" db="EMBL/GenBank/DDBJ databases">
        <title>The new phylogeny of genus Mycobacterium.</title>
        <authorList>
            <person name="Tortoli E."/>
            <person name="Trovato A."/>
            <person name="Cirillo D.M."/>
        </authorList>
    </citation>
    <scope>NUCLEOTIDE SEQUENCE [LARGE SCALE GENOMIC DNA]</scope>
    <source>
        <strain evidence="8 9">DSM 45130</strain>
    </source>
</reference>
<evidence type="ECO:0000256" key="4">
    <source>
        <dbReference type="ARBA" id="ARBA00022475"/>
    </source>
</evidence>
<dbReference type="OrthoDB" id="7375466at2"/>
<keyword evidence="9" id="KW-1185">Reference proteome</keyword>
<dbReference type="Proteomes" id="UP000192801">
    <property type="component" value="Unassembled WGS sequence"/>
</dbReference>
<keyword evidence="7" id="KW-0472">Membrane</keyword>
<comment type="subcellular location">
    <subcellularLocation>
        <location evidence="1">Cell membrane</location>
        <topology evidence="1">Multi-pass membrane protein</topology>
    </subcellularLocation>
</comment>
<dbReference type="SUPFAM" id="SSF103473">
    <property type="entry name" value="MFS general substrate transporter"/>
    <property type="match status" value="1"/>
</dbReference>
<evidence type="ECO:0000256" key="2">
    <source>
        <dbReference type="ARBA" id="ARBA00008537"/>
    </source>
</evidence>
<protein>
    <submittedName>
        <fullName evidence="8">MFS transporter</fullName>
    </submittedName>
</protein>
<dbReference type="PANTHER" id="PTHR42718">
    <property type="entry name" value="MAJOR FACILITATOR SUPERFAMILY MULTIDRUG TRANSPORTER MFSC"/>
    <property type="match status" value="1"/>
</dbReference>
<dbReference type="NCBIfam" id="TIGR00711">
    <property type="entry name" value="efflux_EmrB"/>
    <property type="match status" value="1"/>
</dbReference>
<dbReference type="GO" id="GO:0022857">
    <property type="term" value="F:transmembrane transporter activity"/>
    <property type="evidence" value="ECO:0007669"/>
    <property type="project" value="InterPro"/>
</dbReference>